<dbReference type="EMBL" id="LGAV01000004">
    <property type="protein sequence ID" value="KOS14392.1"/>
    <property type="molecule type" value="Genomic_DNA"/>
</dbReference>
<keyword evidence="7" id="KW-1185">Reference proteome</keyword>
<protein>
    <submittedName>
        <fullName evidence="6">Ribonuclease h-like protein</fullName>
    </submittedName>
</protein>
<dbReference type="SUPFAM" id="SSF53098">
    <property type="entry name" value="Ribonuclease H-like"/>
    <property type="match status" value="1"/>
</dbReference>
<evidence type="ECO:0000256" key="4">
    <source>
        <dbReference type="ARBA" id="ARBA00022839"/>
    </source>
</evidence>
<reference evidence="6 7" key="1">
    <citation type="submission" date="2015-07" db="EMBL/GenBank/DDBJ databases">
        <title>Draft Genome Sequence of Malassezia furfur CBS1878 and Malassezia pachydermatis CBS1879.</title>
        <authorList>
            <person name="Triana S."/>
            <person name="Ohm R."/>
            <person name="Gonzalez A."/>
            <person name="DeCock H."/>
            <person name="Restrepo S."/>
            <person name="Celis A."/>
        </authorList>
    </citation>
    <scope>NUCLEOTIDE SEQUENCE [LARGE SCALE GENOMIC DNA]</scope>
    <source>
        <strain evidence="6 7">CBS 1879</strain>
    </source>
</reference>
<comment type="caution">
    <text evidence="6">The sequence shown here is derived from an EMBL/GenBank/DDBJ whole genome shotgun (WGS) entry which is preliminary data.</text>
</comment>
<dbReference type="AlphaFoldDB" id="A0A0M9VPF7"/>
<dbReference type="InterPro" id="IPR013520">
    <property type="entry name" value="Ribonucl_H"/>
</dbReference>
<dbReference type="InterPro" id="IPR012337">
    <property type="entry name" value="RNaseH-like_sf"/>
</dbReference>
<dbReference type="InterPro" id="IPR022894">
    <property type="entry name" value="Oligoribonuclease"/>
</dbReference>
<dbReference type="STRING" id="77020.A0A0M9VPF7"/>
<keyword evidence="3" id="KW-0378">Hydrolase</keyword>
<evidence type="ECO:0000256" key="3">
    <source>
        <dbReference type="ARBA" id="ARBA00022801"/>
    </source>
</evidence>
<dbReference type="Proteomes" id="UP000037751">
    <property type="component" value="Unassembled WGS sequence"/>
</dbReference>
<dbReference type="OrthoDB" id="270189at2759"/>
<evidence type="ECO:0000313" key="6">
    <source>
        <dbReference type="EMBL" id="KOS14392.1"/>
    </source>
</evidence>
<dbReference type="NCBIfam" id="NF003765">
    <property type="entry name" value="PRK05359.1"/>
    <property type="match status" value="1"/>
</dbReference>
<evidence type="ECO:0000259" key="5">
    <source>
        <dbReference type="SMART" id="SM00479"/>
    </source>
</evidence>
<dbReference type="GO" id="GO:0000175">
    <property type="term" value="F:3'-5'-RNA exonuclease activity"/>
    <property type="evidence" value="ECO:0007669"/>
    <property type="project" value="InterPro"/>
</dbReference>
<dbReference type="GO" id="GO:0005739">
    <property type="term" value="C:mitochondrion"/>
    <property type="evidence" value="ECO:0007669"/>
    <property type="project" value="TreeGrafter"/>
</dbReference>
<keyword evidence="4" id="KW-0269">Exonuclease</keyword>
<gene>
    <name evidence="6" type="ORF">Malapachy_4137</name>
</gene>
<evidence type="ECO:0000313" key="7">
    <source>
        <dbReference type="Proteomes" id="UP000037751"/>
    </source>
</evidence>
<dbReference type="CDD" id="cd06135">
    <property type="entry name" value="Orn"/>
    <property type="match status" value="1"/>
</dbReference>
<dbReference type="PANTHER" id="PTHR11046:SF0">
    <property type="entry name" value="OLIGORIBONUCLEASE, MITOCHONDRIAL"/>
    <property type="match status" value="1"/>
</dbReference>
<evidence type="ECO:0000256" key="2">
    <source>
        <dbReference type="ARBA" id="ARBA00022722"/>
    </source>
</evidence>
<evidence type="ECO:0000256" key="1">
    <source>
        <dbReference type="ARBA" id="ARBA00009921"/>
    </source>
</evidence>
<accession>A0A0M9VPF7</accession>
<dbReference type="GeneID" id="28730468"/>
<dbReference type="Gene3D" id="3.30.420.10">
    <property type="entry name" value="Ribonuclease H-like superfamily/Ribonuclease H"/>
    <property type="match status" value="1"/>
</dbReference>
<keyword evidence="2" id="KW-0540">Nuclease</keyword>
<proteinExistence type="inferred from homology"/>
<dbReference type="VEuPathDB" id="FungiDB:Malapachy_4137"/>
<name>A0A0M9VPF7_9BASI</name>
<dbReference type="SMART" id="SM00479">
    <property type="entry name" value="EXOIII"/>
    <property type="match status" value="1"/>
</dbReference>
<feature type="domain" description="Exonuclease" evidence="5">
    <location>
        <begin position="19"/>
        <end position="204"/>
    </location>
</feature>
<comment type="similarity">
    <text evidence="1">Belongs to the oligoribonuclease family.</text>
</comment>
<dbReference type="GO" id="GO:0003676">
    <property type="term" value="F:nucleic acid binding"/>
    <property type="evidence" value="ECO:0007669"/>
    <property type="project" value="InterPro"/>
</dbReference>
<dbReference type="RefSeq" id="XP_017992024.1">
    <property type="nucleotide sequence ID" value="XM_018138592.1"/>
</dbReference>
<organism evidence="6 7">
    <name type="scientific">Malassezia pachydermatis</name>
    <dbReference type="NCBI Taxonomy" id="77020"/>
    <lineage>
        <taxon>Eukaryota</taxon>
        <taxon>Fungi</taxon>
        <taxon>Dikarya</taxon>
        <taxon>Basidiomycota</taxon>
        <taxon>Ustilaginomycotina</taxon>
        <taxon>Malasseziomycetes</taxon>
        <taxon>Malasseziales</taxon>
        <taxon>Malasseziaceae</taxon>
        <taxon>Malassezia</taxon>
    </lineage>
</organism>
<dbReference type="InterPro" id="IPR036397">
    <property type="entry name" value="RNaseH_sf"/>
</dbReference>
<sequence length="207" mass="23202">MSSIPPPAPTRVLTREEGPLVWIDCEMTGLDTQTDRLLEIACIITDGQLQPVDEGVSYVIQTDKAILDRMDEWYETTTHTSTGLMAACLDAEQSHSHTDVRTAILAYVLDRIPEARVACLAGSTVHADKAFLVNEMPELIAHLHYRIVDVSSIKELARRWYGEEAMPVKQVGVAHRANSYFPSALDDIRGSIAELEHYRTHLFRESL</sequence>
<dbReference type="Pfam" id="PF00929">
    <property type="entry name" value="RNase_T"/>
    <property type="match status" value="1"/>
</dbReference>
<dbReference type="PANTHER" id="PTHR11046">
    <property type="entry name" value="OLIGORIBONUCLEASE, MITOCHONDRIAL"/>
    <property type="match status" value="1"/>
</dbReference>